<dbReference type="Gene3D" id="3.60.10.10">
    <property type="entry name" value="Endonuclease/exonuclease/phosphatase"/>
    <property type="match status" value="1"/>
</dbReference>
<evidence type="ECO:0000313" key="2">
    <source>
        <dbReference type="EMBL" id="MPM55050.1"/>
    </source>
</evidence>
<dbReference type="AlphaFoldDB" id="A0A645APN3"/>
<dbReference type="SUPFAM" id="SSF56219">
    <property type="entry name" value="DNase I-like"/>
    <property type="match status" value="1"/>
</dbReference>
<gene>
    <name evidence="2" type="ORF">SDC9_101835</name>
</gene>
<sequence>MDDVTDYGRVANVIKRINADCVALQELDSATERSNGAVVLDELAKRTGMHATYNKSINYQGGGYGIGILTKGKPVRHEAIPLPGREERRSLLVVEMPDYVICCTHLSLTQEDRVASIDQINHFLEKYTQKPVFLAGDLNADPSSDAIQKLSEKWTILNDTFQLTIPSGNPTECIDYVLAAKNPKFSFNVLETKVEKEPLASDHLPVWAHIKLTKNN</sequence>
<dbReference type="InterPro" id="IPR005135">
    <property type="entry name" value="Endo/exonuclease/phosphatase"/>
</dbReference>
<dbReference type="GO" id="GO:0006506">
    <property type="term" value="P:GPI anchor biosynthetic process"/>
    <property type="evidence" value="ECO:0007669"/>
    <property type="project" value="TreeGrafter"/>
</dbReference>
<reference evidence="2" key="1">
    <citation type="submission" date="2019-08" db="EMBL/GenBank/DDBJ databases">
        <authorList>
            <person name="Kucharzyk K."/>
            <person name="Murdoch R.W."/>
            <person name="Higgins S."/>
            <person name="Loffler F."/>
        </authorList>
    </citation>
    <scope>NUCLEOTIDE SEQUENCE</scope>
</reference>
<dbReference type="PANTHER" id="PTHR14859:SF15">
    <property type="entry name" value="ENDONUCLEASE_EXONUCLEASE_PHOSPHATASE DOMAIN-CONTAINING PROTEIN"/>
    <property type="match status" value="1"/>
</dbReference>
<organism evidence="2">
    <name type="scientific">bioreactor metagenome</name>
    <dbReference type="NCBI Taxonomy" id="1076179"/>
    <lineage>
        <taxon>unclassified sequences</taxon>
        <taxon>metagenomes</taxon>
        <taxon>ecological metagenomes</taxon>
    </lineage>
</organism>
<accession>A0A645APN3</accession>
<comment type="caution">
    <text evidence="2">The sequence shown here is derived from an EMBL/GenBank/DDBJ whole genome shotgun (WGS) entry which is preliminary data.</text>
</comment>
<dbReference type="InterPro" id="IPR051916">
    <property type="entry name" value="GPI-anchor_lipid_remodeler"/>
</dbReference>
<dbReference type="PANTHER" id="PTHR14859">
    <property type="entry name" value="CALCOFLUOR WHITE HYPERSENSITIVE PROTEIN PRECURSOR"/>
    <property type="match status" value="1"/>
</dbReference>
<dbReference type="GO" id="GO:0016020">
    <property type="term" value="C:membrane"/>
    <property type="evidence" value="ECO:0007669"/>
    <property type="project" value="GOC"/>
</dbReference>
<feature type="domain" description="Endonuclease/exonuclease/phosphatase" evidence="1">
    <location>
        <begin position="8"/>
        <end position="203"/>
    </location>
</feature>
<dbReference type="EMBL" id="VSSQ01015087">
    <property type="protein sequence ID" value="MPM55050.1"/>
    <property type="molecule type" value="Genomic_DNA"/>
</dbReference>
<dbReference type="InterPro" id="IPR036691">
    <property type="entry name" value="Endo/exonu/phosph_ase_sf"/>
</dbReference>
<evidence type="ECO:0000259" key="1">
    <source>
        <dbReference type="Pfam" id="PF03372"/>
    </source>
</evidence>
<dbReference type="Pfam" id="PF03372">
    <property type="entry name" value="Exo_endo_phos"/>
    <property type="match status" value="1"/>
</dbReference>
<name>A0A645APN3_9ZZZZ</name>
<protein>
    <recommendedName>
        <fullName evidence="1">Endonuclease/exonuclease/phosphatase domain-containing protein</fullName>
    </recommendedName>
</protein>
<dbReference type="GO" id="GO:0003824">
    <property type="term" value="F:catalytic activity"/>
    <property type="evidence" value="ECO:0007669"/>
    <property type="project" value="InterPro"/>
</dbReference>
<proteinExistence type="predicted"/>